<comment type="caution">
    <text evidence="3">The sequence shown here is derived from an EMBL/GenBank/DDBJ whole genome shotgun (WGS) entry which is preliminary data.</text>
</comment>
<gene>
    <name evidence="3" type="ORF">ABL78_3038</name>
</gene>
<dbReference type="Proteomes" id="UP000038009">
    <property type="component" value="Unassembled WGS sequence"/>
</dbReference>
<protein>
    <submittedName>
        <fullName evidence="3">Uncharacterized protein</fullName>
    </submittedName>
</protein>
<evidence type="ECO:0000256" key="2">
    <source>
        <dbReference type="SAM" id="MobiDB-lite"/>
    </source>
</evidence>
<proteinExistence type="predicted"/>
<feature type="coiled-coil region" evidence="1">
    <location>
        <begin position="38"/>
        <end position="233"/>
    </location>
</feature>
<dbReference type="GO" id="GO:0005815">
    <property type="term" value="C:microtubule organizing center"/>
    <property type="evidence" value="ECO:0007669"/>
    <property type="project" value="TreeGrafter"/>
</dbReference>
<keyword evidence="1" id="KW-0175">Coiled coil</keyword>
<dbReference type="OrthoDB" id="272801at2759"/>
<dbReference type="PANTHER" id="PTHR21574">
    <property type="entry name" value="CENTROSOMAL PROTEIN OF 120 KDA"/>
    <property type="match status" value="1"/>
</dbReference>
<dbReference type="GO" id="GO:0010564">
    <property type="term" value="P:regulation of cell cycle process"/>
    <property type="evidence" value="ECO:0007669"/>
    <property type="project" value="TreeGrafter"/>
</dbReference>
<name>A0A0N1HYF9_LEPSE</name>
<feature type="region of interest" description="Disordered" evidence="2">
    <location>
        <begin position="443"/>
        <end position="463"/>
    </location>
</feature>
<accession>A0A0N1HYF9</accession>
<dbReference type="PANTHER" id="PTHR21574:SF0">
    <property type="entry name" value="CENTROSOMAL PROTEIN OF 120 KDA"/>
    <property type="match status" value="1"/>
</dbReference>
<dbReference type="OMA" id="IRATDEY"/>
<keyword evidence="4" id="KW-1185">Reference proteome</keyword>
<evidence type="ECO:0000313" key="3">
    <source>
        <dbReference type="EMBL" id="KPI87881.1"/>
    </source>
</evidence>
<sequence length="622" mass="68701">MATPSASASVGGAIRDTEEYAAAFDLEVWKAQQQLLYQAQLRQAKENLERRLHRQMRELEQKKLTELEALRQELETMGRRLQLAEETLEKRSAQLDARENVFNAKRVKVAEQHEAYVAKAEERERRTREEAQLTQSNLQARLQEKDQLIARLQERLSAAQNEYELLRRRAARYLTEQTDTDGQRLREHECALALAHAQMAEVQRMLRDRTADAERLAEEKAHLQSQLRETAGQLSAMTRKYCRLQEESQSREWARLRKEQDALDAAKRAQAVYTVRGHVDPDAMCTLRSATTPTSLSTPACNAYGLSGVGTVGVARGKGGDEFYGMLSALKQEVTAGLALVAKNSSSSLTQPLPFKIVEKLPNGVAAANSSTVSARQLSQRKNGGSSHMTATNTVSVAAVDAAVNLEQQSVGDTDALDSTRCAESEVAKDETSSVSAAFSAIHAAQPSSISPPPPRANTRHTRGAEDGDVVVDMGDTSIESYYPHVQLQSWTNSLMMDGEDAHAVAPLPPARAGTLPPLAPELRGLYTDEDRAEDAVKGAAHASRSHVTPTPEDFVLAREAPMAGASSKSQAARRDMANFVQQLKMNREKLLETGVYSEQDHVVQEMGEKIQMYEEYLAQHR</sequence>
<dbReference type="EMBL" id="LJSK01000071">
    <property type="protein sequence ID" value="KPI87881.1"/>
    <property type="molecule type" value="Genomic_DNA"/>
</dbReference>
<dbReference type="InterPro" id="IPR039893">
    <property type="entry name" value="CEP120-like"/>
</dbReference>
<reference evidence="3 4" key="1">
    <citation type="journal article" date="2015" name="PLoS Pathog.">
        <title>Leptomonas seymouri: Adaptations to the Dixenous Life Cycle Analyzed by Genome Sequencing, Transcriptome Profiling and Co-infection with Leishmania donovani.</title>
        <authorList>
            <person name="Kraeva N."/>
            <person name="Butenko A."/>
            <person name="Hlavacova J."/>
            <person name="Kostygov A."/>
            <person name="Myskova J."/>
            <person name="Grybchuk D."/>
            <person name="Lestinova T."/>
            <person name="Votypka J."/>
            <person name="Volf P."/>
            <person name="Opperdoes F."/>
            <person name="Flegontov P."/>
            <person name="Lukes J."/>
            <person name="Yurchenko V."/>
        </authorList>
    </citation>
    <scope>NUCLEOTIDE SEQUENCE [LARGE SCALE GENOMIC DNA]</scope>
    <source>
        <strain evidence="3 4">ATCC 30220</strain>
    </source>
</reference>
<dbReference type="VEuPathDB" id="TriTrypDB:Lsey_0071_0200"/>
<evidence type="ECO:0000256" key="1">
    <source>
        <dbReference type="SAM" id="Coils"/>
    </source>
</evidence>
<dbReference type="AlphaFoldDB" id="A0A0N1HYF9"/>
<evidence type="ECO:0000313" key="4">
    <source>
        <dbReference type="Proteomes" id="UP000038009"/>
    </source>
</evidence>
<organism evidence="3 4">
    <name type="scientific">Leptomonas seymouri</name>
    <dbReference type="NCBI Taxonomy" id="5684"/>
    <lineage>
        <taxon>Eukaryota</taxon>
        <taxon>Discoba</taxon>
        <taxon>Euglenozoa</taxon>
        <taxon>Kinetoplastea</taxon>
        <taxon>Metakinetoplastina</taxon>
        <taxon>Trypanosomatida</taxon>
        <taxon>Trypanosomatidae</taxon>
        <taxon>Leishmaniinae</taxon>
        <taxon>Leptomonas</taxon>
    </lineage>
</organism>